<dbReference type="HOGENOM" id="CLU_176022_2_2_2"/>
<dbReference type="eggNOG" id="arCOG06386">
    <property type="taxonomic scope" value="Archaea"/>
</dbReference>
<feature type="transmembrane region" description="Helical" evidence="1">
    <location>
        <begin position="42"/>
        <end position="61"/>
    </location>
</feature>
<protein>
    <submittedName>
        <fullName evidence="3">DUF2892 family protein</fullName>
    </submittedName>
</protein>
<dbReference type="GeneID" id="14652488"/>
<reference evidence="3 4" key="1">
    <citation type="journal article" date="2013" name="Genome Announc.">
        <title>Genome of the haloarchaeon Natronomonas moolapensis, a neutrophilic member of a previously haloalkaliphilic genus.</title>
        <authorList>
            <person name="Dyall-Smith M.L."/>
            <person name="Pfeiffer F."/>
            <person name="Oberwinkler T."/>
            <person name="Klee K."/>
            <person name="Rampp M."/>
            <person name="Palm P."/>
            <person name="Gross K."/>
            <person name="Schuster S.C."/>
            <person name="Oesterhelt D."/>
        </authorList>
    </citation>
    <scope>NUCLEOTIDE SEQUENCE [LARGE SCALE GENOMIC DNA]</scope>
    <source>
        <strain evidence="4">DSM 18674 / JCM 14361 / 8.8.11</strain>
    </source>
</reference>
<dbReference type="Pfam" id="PF11127">
    <property type="entry name" value="YgaP-like_TM"/>
    <property type="match status" value="1"/>
</dbReference>
<feature type="domain" description="Inner membrane protein YgaP-like transmembrane" evidence="2">
    <location>
        <begin position="1"/>
        <end position="74"/>
    </location>
</feature>
<evidence type="ECO:0000256" key="1">
    <source>
        <dbReference type="SAM" id="Phobius"/>
    </source>
</evidence>
<dbReference type="KEGG" id="nmo:Nmlp_1543"/>
<keyword evidence="1" id="KW-0812">Transmembrane</keyword>
<gene>
    <name evidence="3" type="ordered locus">Nmlp_1543</name>
</gene>
<accession>M1XP10</accession>
<evidence type="ECO:0000259" key="2">
    <source>
        <dbReference type="Pfam" id="PF11127"/>
    </source>
</evidence>
<name>M1XP10_NATM8</name>
<dbReference type="RefSeq" id="WP_015408586.1">
    <property type="nucleotide sequence ID" value="NC_020388.1"/>
</dbReference>
<sequence>MKKNVGGTDRVVRLVLGSALIVAGIAGYAGLLPLAAGSLPQALTAVVVFVLGAVLLATGLIRRCPLNRLVGLDTY</sequence>
<dbReference type="InterPro" id="IPR021309">
    <property type="entry name" value="YgaP-like_TM"/>
</dbReference>
<keyword evidence="1" id="KW-1133">Transmembrane helix</keyword>
<proteinExistence type="predicted"/>
<evidence type="ECO:0000313" key="4">
    <source>
        <dbReference type="Proteomes" id="UP000011867"/>
    </source>
</evidence>
<evidence type="ECO:0000313" key="3">
    <source>
        <dbReference type="EMBL" id="CCQ35743.1"/>
    </source>
</evidence>
<dbReference type="Proteomes" id="UP000011867">
    <property type="component" value="Chromosome"/>
</dbReference>
<organism evidence="3 4">
    <name type="scientific">Natronomonas moolapensis (strain DSM 18674 / CECT 7526 / JCM 14361 / 8.8.11)</name>
    <dbReference type="NCBI Taxonomy" id="268739"/>
    <lineage>
        <taxon>Archaea</taxon>
        <taxon>Methanobacteriati</taxon>
        <taxon>Methanobacteriota</taxon>
        <taxon>Stenosarchaea group</taxon>
        <taxon>Halobacteria</taxon>
        <taxon>Halobacteriales</taxon>
        <taxon>Natronomonadaceae</taxon>
        <taxon>Natronomonas</taxon>
    </lineage>
</organism>
<feature type="transmembrane region" description="Helical" evidence="1">
    <location>
        <begin position="12"/>
        <end position="36"/>
    </location>
</feature>
<dbReference type="AlphaFoldDB" id="M1XP10"/>
<keyword evidence="1" id="KW-0472">Membrane</keyword>
<keyword evidence="4" id="KW-1185">Reference proteome</keyword>
<dbReference type="EMBL" id="HF582854">
    <property type="protein sequence ID" value="CCQ35743.1"/>
    <property type="molecule type" value="Genomic_DNA"/>
</dbReference>